<keyword evidence="2" id="KW-1185">Reference proteome</keyword>
<evidence type="ECO:0000313" key="1">
    <source>
        <dbReference type="EMBL" id="KAG0442920.1"/>
    </source>
</evidence>
<gene>
    <name evidence="1" type="ORF">HPB47_015481</name>
</gene>
<comment type="caution">
    <text evidence="1">The sequence shown here is derived from an EMBL/GenBank/DDBJ whole genome shotgun (WGS) entry which is preliminary data.</text>
</comment>
<evidence type="ECO:0000313" key="2">
    <source>
        <dbReference type="Proteomes" id="UP000805193"/>
    </source>
</evidence>
<dbReference type="EMBL" id="JABSTQ010004118">
    <property type="protein sequence ID" value="KAG0442920.1"/>
    <property type="molecule type" value="Genomic_DNA"/>
</dbReference>
<organism evidence="1 2">
    <name type="scientific">Ixodes persulcatus</name>
    <name type="common">Taiga tick</name>
    <dbReference type="NCBI Taxonomy" id="34615"/>
    <lineage>
        <taxon>Eukaryota</taxon>
        <taxon>Metazoa</taxon>
        <taxon>Ecdysozoa</taxon>
        <taxon>Arthropoda</taxon>
        <taxon>Chelicerata</taxon>
        <taxon>Arachnida</taxon>
        <taxon>Acari</taxon>
        <taxon>Parasitiformes</taxon>
        <taxon>Ixodida</taxon>
        <taxon>Ixodoidea</taxon>
        <taxon>Ixodidae</taxon>
        <taxon>Ixodinae</taxon>
        <taxon>Ixodes</taxon>
    </lineage>
</organism>
<reference evidence="1 2" key="1">
    <citation type="journal article" date="2020" name="Cell">
        <title>Large-Scale Comparative Analyses of Tick Genomes Elucidate Their Genetic Diversity and Vector Capacities.</title>
        <authorList>
            <consortium name="Tick Genome and Microbiome Consortium (TIGMIC)"/>
            <person name="Jia N."/>
            <person name="Wang J."/>
            <person name="Shi W."/>
            <person name="Du L."/>
            <person name="Sun Y."/>
            <person name="Zhan W."/>
            <person name="Jiang J.F."/>
            <person name="Wang Q."/>
            <person name="Zhang B."/>
            <person name="Ji P."/>
            <person name="Bell-Sakyi L."/>
            <person name="Cui X.M."/>
            <person name="Yuan T.T."/>
            <person name="Jiang B.G."/>
            <person name="Yang W.F."/>
            <person name="Lam T.T."/>
            <person name="Chang Q.C."/>
            <person name="Ding S.J."/>
            <person name="Wang X.J."/>
            <person name="Zhu J.G."/>
            <person name="Ruan X.D."/>
            <person name="Zhao L."/>
            <person name="Wei J.T."/>
            <person name="Ye R.Z."/>
            <person name="Que T.C."/>
            <person name="Du C.H."/>
            <person name="Zhou Y.H."/>
            <person name="Cheng J.X."/>
            <person name="Dai P.F."/>
            <person name="Guo W.B."/>
            <person name="Han X.H."/>
            <person name="Huang E.J."/>
            <person name="Li L.F."/>
            <person name="Wei W."/>
            <person name="Gao Y.C."/>
            <person name="Liu J.Z."/>
            <person name="Shao H.Z."/>
            <person name="Wang X."/>
            <person name="Wang C.C."/>
            <person name="Yang T.C."/>
            <person name="Huo Q.B."/>
            <person name="Li W."/>
            <person name="Chen H.Y."/>
            <person name="Chen S.E."/>
            <person name="Zhou L.G."/>
            <person name="Ni X.B."/>
            <person name="Tian J.H."/>
            <person name="Sheng Y."/>
            <person name="Liu T."/>
            <person name="Pan Y.S."/>
            <person name="Xia L.Y."/>
            <person name="Li J."/>
            <person name="Zhao F."/>
            <person name="Cao W.C."/>
        </authorList>
    </citation>
    <scope>NUCLEOTIDE SEQUENCE [LARGE SCALE GENOMIC DNA]</scope>
    <source>
        <strain evidence="1">Iper-2018</strain>
    </source>
</reference>
<proteinExistence type="predicted"/>
<name>A0AC60QU97_IXOPE</name>
<accession>A0AC60QU97</accession>
<sequence>MPRNLLEIVGDSMKLLLENDGADNSQQHSGECRVGSPTSSCEDETHFEAYENDGVDSQLDGDDVSDSQDLEDPDEVAPPHVPLSEEIVPEEDDDGDVDSRTPQDIIAGACEDEDDLMGRCFARFGTSTLPHSSTTKASAVAMLMAIVHAHNFSWSALDDVLKFVNNLFGQNQNVLPGSKYLFRKLWTRKASTVAKKYFYCERTNCSGLLQEDDTGTLTCTVCSASVDSEAECNYFTILDVGQQVKHVIAKTKQTLNERLATIETSLSSPSITDITSGSVYRNLKENAVVKPGDLTLTVNTDGSPVFKSSRSSIWPIQFTVSELPPEQRFRNTTLAGLWFGPKHPNMMLFMGKFVDVLMDMEPIEWTCGTRSYKSQVHLICCCADAPARAAVQNHVLYSGYFGCPWCLIRGEYIAGCIRYSQGEEVPPQRTPESLSRDTALAKRFREPVEGVKGPSALASVPNFDPVWGYPVDYMHCVLLGVTKQLTELFLGSCNSEQRFYIGRPAVLCRVNERLLSIRPPHSVTRLPRSLLERAFWKASEWRLWLLFYGLPCTLDVLPSRYWKHFARLSEAVHILLRTEVTPSLIDRAEKLLEMFVAQVPALYGETSMSFNVHQLLHLANTVRQMGPLWANSAFPFETGNGQLLRHITAAKGIPLQVVERAMMYQELEAVLSNELLPADTRQFCSRVLGYSHLKEACYVSGGVMLGSPTPSCDLSSEESAALLEGLGFCPSAVMEYKRLILAGQLCHSVQYTRAKKSDSTVVQCEDGKILMIWRALHVGDYASGEVNVVVSSASFRCLLSFLCVCANIA</sequence>
<dbReference type="Proteomes" id="UP000805193">
    <property type="component" value="Unassembled WGS sequence"/>
</dbReference>
<protein>
    <submittedName>
        <fullName evidence="1">Uncharacterized protein</fullName>
    </submittedName>
</protein>